<name>A0A1E3AN23_9FIRM</name>
<dbReference type="InterPro" id="IPR042259">
    <property type="entry name" value="Raco-like_middle_sf"/>
</dbReference>
<dbReference type="AlphaFoldDB" id="A0A1E3AN23"/>
<feature type="domain" description="2Fe-2S ferredoxin-type" evidence="1">
    <location>
        <begin position="211"/>
        <end position="304"/>
    </location>
</feature>
<evidence type="ECO:0000259" key="1">
    <source>
        <dbReference type="PROSITE" id="PS51085"/>
    </source>
</evidence>
<dbReference type="PROSITE" id="PS51085">
    <property type="entry name" value="2FE2S_FER_2"/>
    <property type="match status" value="1"/>
</dbReference>
<dbReference type="GO" id="GO:0051536">
    <property type="term" value="F:iron-sulfur cluster binding"/>
    <property type="evidence" value="ECO:0007669"/>
    <property type="project" value="InterPro"/>
</dbReference>
<dbReference type="Gene3D" id="3.10.20.30">
    <property type="match status" value="1"/>
</dbReference>
<dbReference type="InterPro" id="IPR036010">
    <property type="entry name" value="2Fe-2S_ferredoxin-like_sf"/>
</dbReference>
<evidence type="ECO:0000313" key="2">
    <source>
        <dbReference type="EMBL" id="ODM10122.1"/>
    </source>
</evidence>
<sequence length="745" mass="81887">MKVTDFAVQFSRENILHLIDCYEDSPIYEEVLEEYERMTQEAYERMEPAAVLEFGKIPKEAASPAAPEGTRALFLIVTVGKRISEWSTALFGEGRYLEGMLADAFADDYLMQASESLQPLVRSICEEKQLGISRRLEAPTGIGMEAQKAAYEATDAGPILGMDITGSFMLSPVKSTCQIYLLKENSTEYHMDHNCRECPNKDCKMRHVAPIRLEVRTNGESHILISRDEKTVLEILREQGIYVPAVCAGRGSCGKCRIRVAEGEAAVTPSDERIFTPQQLSQGYRLACTCYPIGDMTVVTEEEAEKKMDIIGTISHRKTDGTEADGSGPVMVGIDIGTTTIAMELVDMDSGAEIDSYLCINRQRRYGADVISRIQASVEGKKEELQESIRQDLFTGLEKLTRGGEIVPEKVVIAGNTTMIHLLMGYPCDTLGVYPFTPHQIQRIESTLGEILGENMTEPFRTAQLCMERLCTVQMYRTKVWILPGISTFVGADIVSDILSCGLAESEKVSMLIDLGTNGEMGIGNRERILVTSTAAGPAFEGGNIVHGSGSIPGAICNVKLEDGRTQIRTIQNEPPSGICGTGAIETLYELLQAGLVDETGLLEEDYEEDGFELAKGRDGEPICFYQKDIRELQLAKSAVRAGLETLLLRYEISPEDVDKVYLAGGFGYRMDVEKAVGIGLIPEVFADKIRVIGNGALEGAVRYGREEGAMDLAGDIVKISSEIGLSSDKAFNDLYMQHMYFECS</sequence>
<dbReference type="RefSeq" id="WP_169897295.1">
    <property type="nucleotide sequence ID" value="NZ_DBFYTC010000063.1"/>
</dbReference>
<dbReference type="Pfam" id="PF14574">
    <property type="entry name" value="RACo_C_ter"/>
    <property type="match status" value="1"/>
</dbReference>
<dbReference type="PATRIC" id="fig|1432052.3.peg.4983"/>
<dbReference type="Gene3D" id="3.30.420.480">
    <property type="entry name" value="Domain of unknown function (DUF4445)"/>
    <property type="match status" value="1"/>
</dbReference>
<dbReference type="InterPro" id="IPR001041">
    <property type="entry name" value="2Fe-2S_ferredoxin-type"/>
</dbReference>
<organism evidence="2 3">
    <name type="scientific">Eisenbergiella tayi</name>
    <dbReference type="NCBI Taxonomy" id="1432052"/>
    <lineage>
        <taxon>Bacteria</taxon>
        <taxon>Bacillati</taxon>
        <taxon>Bacillota</taxon>
        <taxon>Clostridia</taxon>
        <taxon>Lachnospirales</taxon>
        <taxon>Lachnospiraceae</taxon>
        <taxon>Eisenbergiella</taxon>
    </lineage>
</organism>
<dbReference type="InterPro" id="IPR037010">
    <property type="entry name" value="VitB12-dep_Met_synth_activ_sf"/>
</dbReference>
<reference evidence="2 3" key="1">
    <citation type="submission" date="2016-07" db="EMBL/GenBank/DDBJ databases">
        <title>Characterization of isolates of Eisenbergiella tayi derived from blood cultures, using whole genome sequencing.</title>
        <authorList>
            <person name="Burdz T."/>
            <person name="Wiebe D."/>
            <person name="Huynh C."/>
            <person name="Bernard K."/>
        </authorList>
    </citation>
    <scope>NUCLEOTIDE SEQUENCE [LARGE SCALE GENOMIC DNA]</scope>
    <source>
        <strain evidence="2 3">NML 120489</strain>
    </source>
</reference>
<accession>A0A1E3AN23</accession>
<dbReference type="Pfam" id="PF00111">
    <property type="entry name" value="Fer2"/>
    <property type="match status" value="1"/>
</dbReference>
<proteinExistence type="predicted"/>
<dbReference type="SUPFAM" id="SSF54292">
    <property type="entry name" value="2Fe-2S ferredoxin-like"/>
    <property type="match status" value="1"/>
</dbReference>
<dbReference type="GeneID" id="93303519"/>
<dbReference type="Pfam" id="PF17651">
    <property type="entry name" value="Raco_middle"/>
    <property type="match status" value="1"/>
</dbReference>
<dbReference type="Proteomes" id="UP000095003">
    <property type="component" value="Unassembled WGS sequence"/>
</dbReference>
<dbReference type="InterPro" id="IPR012675">
    <property type="entry name" value="Beta-grasp_dom_sf"/>
</dbReference>
<dbReference type="InterPro" id="IPR052911">
    <property type="entry name" value="Corrinoid_activation_enz"/>
</dbReference>
<dbReference type="PANTHER" id="PTHR42895:SF2">
    <property type="entry name" value="IRON-SULFUR CLUSTER PROTEIN"/>
    <property type="match status" value="1"/>
</dbReference>
<dbReference type="Gene3D" id="3.40.109.40">
    <property type="match status" value="1"/>
</dbReference>
<protein>
    <submittedName>
        <fullName evidence="2">Ferredoxin</fullName>
    </submittedName>
</protein>
<dbReference type="CDD" id="cd00207">
    <property type="entry name" value="fer2"/>
    <property type="match status" value="1"/>
</dbReference>
<comment type="caution">
    <text evidence="2">The sequence shown here is derived from an EMBL/GenBank/DDBJ whole genome shotgun (WGS) entry which is preliminary data.</text>
</comment>
<dbReference type="SUPFAM" id="SSF56507">
    <property type="entry name" value="Methionine synthase activation domain-like"/>
    <property type="match status" value="1"/>
</dbReference>
<dbReference type="InterPro" id="IPR041414">
    <property type="entry name" value="Raco-like_middle"/>
</dbReference>
<dbReference type="PANTHER" id="PTHR42895">
    <property type="entry name" value="IRON-SULFUR CLUSTER-BINDING PROTEIN-RELATED"/>
    <property type="match status" value="1"/>
</dbReference>
<evidence type="ECO:0000313" key="3">
    <source>
        <dbReference type="Proteomes" id="UP000095003"/>
    </source>
</evidence>
<dbReference type="InterPro" id="IPR027980">
    <property type="entry name" value="RACo_C"/>
</dbReference>
<dbReference type="GO" id="GO:0008705">
    <property type="term" value="F:methionine synthase activity"/>
    <property type="evidence" value="ECO:0007669"/>
    <property type="project" value="InterPro"/>
</dbReference>
<dbReference type="EMBL" id="MCGI01000004">
    <property type="protein sequence ID" value="ODM10122.1"/>
    <property type="molecule type" value="Genomic_DNA"/>
</dbReference>
<gene>
    <name evidence="2" type="ORF">BEH84_04491</name>
</gene>